<dbReference type="Gene3D" id="3.90.25.10">
    <property type="entry name" value="UDP-galactose 4-epimerase, domain 1"/>
    <property type="match status" value="1"/>
</dbReference>
<evidence type="ECO:0000256" key="1">
    <source>
        <dbReference type="ARBA" id="ARBA00006328"/>
    </source>
</evidence>
<dbReference type="GO" id="GO:0005634">
    <property type="term" value="C:nucleus"/>
    <property type="evidence" value="ECO:0000318"/>
    <property type="project" value="GO_Central"/>
</dbReference>
<dbReference type="CDD" id="cd05251">
    <property type="entry name" value="NmrA_like_SDR_a"/>
    <property type="match status" value="1"/>
</dbReference>
<dbReference type="AlphaFoldDB" id="F0ZPZ1"/>
<evidence type="ECO:0000256" key="2">
    <source>
        <dbReference type="ARBA" id="ARBA00022857"/>
    </source>
</evidence>
<dbReference type="SUPFAM" id="SSF51735">
    <property type="entry name" value="NAD(P)-binding Rossmann-fold domains"/>
    <property type="match status" value="1"/>
</dbReference>
<proteinExistence type="inferred from homology"/>
<dbReference type="InterPro" id="IPR051164">
    <property type="entry name" value="NmrA-like_oxidored"/>
</dbReference>
<keyword evidence="5" id="KW-1185">Reference proteome</keyword>
<dbReference type="PANTHER" id="PTHR42748">
    <property type="entry name" value="NITROGEN METABOLITE REPRESSION PROTEIN NMRA FAMILY MEMBER"/>
    <property type="match status" value="1"/>
</dbReference>
<dbReference type="GeneID" id="10502514"/>
<dbReference type="Gene3D" id="3.40.50.720">
    <property type="entry name" value="NAD(P)-binding Rossmann-like Domain"/>
    <property type="match status" value="1"/>
</dbReference>
<keyword evidence="2" id="KW-0521">NADP</keyword>
<dbReference type="PANTHER" id="PTHR42748:SF4">
    <property type="entry name" value="NMRA-LIKE DOMAIN-CONTAINING PROTEIN-RELATED"/>
    <property type="match status" value="1"/>
</dbReference>
<dbReference type="InterPro" id="IPR036291">
    <property type="entry name" value="NAD(P)-bd_dom_sf"/>
</dbReference>
<dbReference type="Pfam" id="PF05368">
    <property type="entry name" value="NmrA"/>
    <property type="match status" value="1"/>
</dbReference>
<dbReference type="VEuPathDB" id="AmoebaDB:DICPUDRAFT_153878"/>
<feature type="domain" description="NmrA-like" evidence="3">
    <location>
        <begin position="2"/>
        <end position="296"/>
    </location>
</feature>
<reference evidence="5" key="1">
    <citation type="journal article" date="2011" name="Genome Biol.">
        <title>Comparative genomics of the social amoebae Dictyostelium discoideum and Dictyostelium purpureum.</title>
        <authorList>
            <consortium name="US DOE Joint Genome Institute (JGI-PGF)"/>
            <person name="Sucgang R."/>
            <person name="Kuo A."/>
            <person name="Tian X."/>
            <person name="Salerno W."/>
            <person name="Parikh A."/>
            <person name="Feasley C.L."/>
            <person name="Dalin E."/>
            <person name="Tu H."/>
            <person name="Huang E."/>
            <person name="Barry K."/>
            <person name="Lindquist E."/>
            <person name="Shapiro H."/>
            <person name="Bruce D."/>
            <person name="Schmutz J."/>
            <person name="Salamov A."/>
            <person name="Fey P."/>
            <person name="Gaudet P."/>
            <person name="Anjard C."/>
            <person name="Babu M.M."/>
            <person name="Basu S."/>
            <person name="Bushmanova Y."/>
            <person name="van der Wel H."/>
            <person name="Katoh-Kurasawa M."/>
            <person name="Dinh C."/>
            <person name="Coutinho P.M."/>
            <person name="Saito T."/>
            <person name="Elias M."/>
            <person name="Schaap P."/>
            <person name="Kay R.R."/>
            <person name="Henrissat B."/>
            <person name="Eichinger L."/>
            <person name="Rivero F."/>
            <person name="Putnam N.H."/>
            <person name="West C.M."/>
            <person name="Loomis W.F."/>
            <person name="Chisholm R.L."/>
            <person name="Shaulsky G."/>
            <person name="Strassmann J.E."/>
            <person name="Queller D.C."/>
            <person name="Kuspa A."/>
            <person name="Grigoriev I.V."/>
        </authorList>
    </citation>
    <scope>NUCLEOTIDE SEQUENCE [LARGE SCALE GENOMIC DNA]</scope>
    <source>
        <strain evidence="5">QSDP1</strain>
    </source>
</reference>
<dbReference type="InterPro" id="IPR008030">
    <property type="entry name" value="NmrA-like"/>
</dbReference>
<evidence type="ECO:0000313" key="4">
    <source>
        <dbReference type="EMBL" id="EGC33990.1"/>
    </source>
</evidence>
<gene>
    <name evidence="4" type="ORF">DICPUDRAFT_153878</name>
</gene>
<sequence>MSKIISVFGATGAQGGSVVRALLKDGKFKVRALARDPNSDASKKLKAEGCEVVKCDVVDSKQDIEAAIKGSYGVFLVTAFWHYFEKEKEYGNKVADACFDAGVEHLVFSGLSPCKKISNGRIDVPHFDLKAEIEDHIRELSKKKPQFISSFVYVPFYMQNLGTLFKVDKSADGNSYTISLPADPSSKIPLDIGDVDDVGPLASGIFNEPSKYSGVVVPYAGSSLSGDEIAKSISKATGKQVNYNYIPTKVFATFGFPGAVEIANMFDFYNEFGAFYSLDTSLASKITKLTTLDKYLEKNPITLN</sequence>
<dbReference type="FunCoup" id="F0ZPZ1">
    <property type="interactions" value="130"/>
</dbReference>
<dbReference type="RefSeq" id="XP_003289476.1">
    <property type="nucleotide sequence ID" value="XM_003289428.1"/>
</dbReference>
<evidence type="ECO:0000313" key="5">
    <source>
        <dbReference type="Proteomes" id="UP000001064"/>
    </source>
</evidence>
<dbReference type="KEGG" id="dpp:DICPUDRAFT_153878"/>
<protein>
    <recommendedName>
        <fullName evidence="3">NmrA-like domain-containing protein</fullName>
    </recommendedName>
</protein>
<dbReference type="STRING" id="5786.F0ZPZ1"/>
<dbReference type="InParanoid" id="F0ZPZ1"/>
<comment type="similarity">
    <text evidence="1">Belongs to the NmrA-type oxidoreductase family.</text>
</comment>
<dbReference type="eggNOG" id="ENOG502RG69">
    <property type="taxonomic scope" value="Eukaryota"/>
</dbReference>
<evidence type="ECO:0000259" key="3">
    <source>
        <dbReference type="Pfam" id="PF05368"/>
    </source>
</evidence>
<organism evidence="4 5">
    <name type="scientific">Dictyostelium purpureum</name>
    <name type="common">Slime mold</name>
    <dbReference type="NCBI Taxonomy" id="5786"/>
    <lineage>
        <taxon>Eukaryota</taxon>
        <taxon>Amoebozoa</taxon>
        <taxon>Evosea</taxon>
        <taxon>Eumycetozoa</taxon>
        <taxon>Dictyostelia</taxon>
        <taxon>Dictyosteliales</taxon>
        <taxon>Dictyosteliaceae</taxon>
        <taxon>Dictyostelium</taxon>
    </lineage>
</organism>
<accession>F0ZPZ1</accession>
<dbReference type="OrthoDB" id="3358371at2759"/>
<dbReference type="OMA" id="GPTYFYD"/>
<dbReference type="Proteomes" id="UP000001064">
    <property type="component" value="Unassembled WGS sequence"/>
</dbReference>
<dbReference type="EMBL" id="GL871117">
    <property type="protein sequence ID" value="EGC33990.1"/>
    <property type="molecule type" value="Genomic_DNA"/>
</dbReference>
<name>F0ZPZ1_DICPU</name>